<keyword evidence="1" id="KW-0472">Membrane</keyword>
<dbReference type="Proteomes" id="UP001172728">
    <property type="component" value="Unassembled WGS sequence"/>
</dbReference>
<evidence type="ECO:0000313" key="2">
    <source>
        <dbReference type="EMBL" id="MDN4476955.1"/>
    </source>
</evidence>
<protein>
    <submittedName>
        <fullName evidence="2">Uncharacterized protein</fullName>
    </submittedName>
</protein>
<dbReference type="EMBL" id="JAUHPW010000013">
    <property type="protein sequence ID" value="MDN4476955.1"/>
    <property type="molecule type" value="Genomic_DNA"/>
</dbReference>
<reference evidence="2" key="1">
    <citation type="submission" date="2023-06" db="EMBL/GenBank/DDBJ databases">
        <title>Sysu t00192.</title>
        <authorList>
            <person name="Gao L."/>
            <person name="Fang B.-Z."/>
            <person name="Li W.-J."/>
        </authorList>
    </citation>
    <scope>NUCLEOTIDE SEQUENCE</scope>
    <source>
        <strain evidence="2">SYSU T00192</strain>
    </source>
</reference>
<comment type="caution">
    <text evidence="2">The sequence shown here is derived from an EMBL/GenBank/DDBJ whole genome shotgun (WGS) entry which is preliminary data.</text>
</comment>
<gene>
    <name evidence="2" type="ORF">QQX09_13935</name>
</gene>
<evidence type="ECO:0000256" key="1">
    <source>
        <dbReference type="SAM" id="Phobius"/>
    </source>
</evidence>
<keyword evidence="1" id="KW-1133">Transmembrane helix</keyword>
<sequence>MSNELMESLARQAETGGALYDGRGGVDDAVVAPARRRVRRARTMRTAGTLGVTALVLAGGVAAALEWQGQRADVAPAITDVPVVDPDAITADDLRAGTMERTLDDGRTGQAGVLCTMTVKDNPYAGANFSRADSCPAVWVAEAPLVELTRADVVVGGDGTVRVAWELANVSGGPIAVDRGTIGIAITSEPDRVMSGEGYTAGDRRLIAPSLWSDRGKRVVQMEGDSDLLALGTGDLLDGDVVLDPQMFTGLGTEGLLEGMSDGTVHPTVTLQVRVAPAGAAGTDELFLEASAVATTTGSMDPVPVSFEGLEPRTRGETRDDAQEALVCHVGEAENPRFQPDDGDGMANWSTPTCEAVWIPGGRLLELTDVGIAQQGEHTSVFQWSAVNVSGRALDLDEASAGVSIDLGDVGYVSNSDGVSVGWTPWNDDSRRHALLSSASEPVTVAPGDPITGEKTFERDDKALDAHGAVFVRVVREDDEDGTRELLLELPWSLAG</sequence>
<accession>A0ABT8GCU2</accession>
<proteinExistence type="predicted"/>
<dbReference type="RefSeq" id="WP_301135870.1">
    <property type="nucleotide sequence ID" value="NZ_JAUHPW010000013.1"/>
</dbReference>
<organism evidence="2 3">
    <name type="scientific">Demequina litoralis</name>
    <dbReference type="NCBI Taxonomy" id="3051660"/>
    <lineage>
        <taxon>Bacteria</taxon>
        <taxon>Bacillati</taxon>
        <taxon>Actinomycetota</taxon>
        <taxon>Actinomycetes</taxon>
        <taxon>Micrococcales</taxon>
        <taxon>Demequinaceae</taxon>
        <taxon>Demequina</taxon>
    </lineage>
</organism>
<keyword evidence="1" id="KW-0812">Transmembrane</keyword>
<keyword evidence="3" id="KW-1185">Reference proteome</keyword>
<feature type="transmembrane region" description="Helical" evidence="1">
    <location>
        <begin position="46"/>
        <end position="65"/>
    </location>
</feature>
<name>A0ABT8GCU2_9MICO</name>
<evidence type="ECO:0000313" key="3">
    <source>
        <dbReference type="Proteomes" id="UP001172728"/>
    </source>
</evidence>